<keyword evidence="9" id="KW-1185">Reference proteome</keyword>
<feature type="transmembrane region" description="Helical" evidence="6">
    <location>
        <begin position="101"/>
        <end position="122"/>
    </location>
</feature>
<feature type="transmembrane region" description="Helical" evidence="6">
    <location>
        <begin position="142"/>
        <end position="161"/>
    </location>
</feature>
<evidence type="ECO:0000256" key="5">
    <source>
        <dbReference type="SAM" id="MobiDB-lite"/>
    </source>
</evidence>
<feature type="compositionally biased region" description="Pro residues" evidence="5">
    <location>
        <begin position="40"/>
        <end position="51"/>
    </location>
</feature>
<dbReference type="GO" id="GO:0016020">
    <property type="term" value="C:membrane"/>
    <property type="evidence" value="ECO:0007669"/>
    <property type="project" value="UniProtKB-SubCell"/>
</dbReference>
<evidence type="ECO:0000313" key="8">
    <source>
        <dbReference type="EMBL" id="KAL3631275.1"/>
    </source>
</evidence>
<dbReference type="Pfam" id="PF03798">
    <property type="entry name" value="TRAM_LAG1_CLN8"/>
    <property type="match status" value="1"/>
</dbReference>
<evidence type="ECO:0000256" key="6">
    <source>
        <dbReference type="SAM" id="Phobius"/>
    </source>
</evidence>
<keyword evidence="3 6" id="KW-1133">Transmembrane helix</keyword>
<protein>
    <recommendedName>
        <fullName evidence="7">TLC domain-containing protein</fullName>
    </recommendedName>
</protein>
<accession>A0ABD3CMS2</accession>
<keyword evidence="4 6" id="KW-0472">Membrane</keyword>
<dbReference type="InterPro" id="IPR006634">
    <property type="entry name" value="TLC-dom"/>
</dbReference>
<evidence type="ECO:0000256" key="1">
    <source>
        <dbReference type="ARBA" id="ARBA00004141"/>
    </source>
</evidence>
<feature type="domain" description="TLC" evidence="7">
    <location>
        <begin position="96"/>
        <end position="165"/>
    </location>
</feature>
<gene>
    <name evidence="8" type="ORF">CASFOL_024259</name>
</gene>
<evidence type="ECO:0000256" key="4">
    <source>
        <dbReference type="ARBA" id="ARBA00023136"/>
    </source>
</evidence>
<reference evidence="9" key="1">
    <citation type="journal article" date="2024" name="IScience">
        <title>Strigolactones Initiate the Formation of Haustorium-like Structures in Castilleja.</title>
        <authorList>
            <person name="Buerger M."/>
            <person name="Peterson D."/>
            <person name="Chory J."/>
        </authorList>
    </citation>
    <scope>NUCLEOTIDE SEQUENCE [LARGE SCALE GENOMIC DNA]</scope>
</reference>
<dbReference type="Gene3D" id="2.60.260.20">
    <property type="entry name" value="Urease metallochaperone UreE, N-terminal domain"/>
    <property type="match status" value="1"/>
</dbReference>
<feature type="region of interest" description="Disordered" evidence="5">
    <location>
        <begin position="1"/>
        <end position="66"/>
    </location>
</feature>
<dbReference type="PANTHER" id="PTHR44298">
    <property type="entry name" value="DNAJ HOMOLOG SUBFAMILY B MEMBER 11"/>
    <property type="match status" value="1"/>
</dbReference>
<evidence type="ECO:0000256" key="2">
    <source>
        <dbReference type="ARBA" id="ARBA00022692"/>
    </source>
</evidence>
<dbReference type="AlphaFoldDB" id="A0ABD3CMS2"/>
<proteinExistence type="predicted"/>
<keyword evidence="2 6" id="KW-0812">Transmembrane</keyword>
<comment type="caution">
    <text evidence="8">The sequence shown here is derived from an EMBL/GenBank/DDBJ whole genome shotgun (WGS) entry which is preliminary data.</text>
</comment>
<organism evidence="8 9">
    <name type="scientific">Castilleja foliolosa</name>
    <dbReference type="NCBI Taxonomy" id="1961234"/>
    <lineage>
        <taxon>Eukaryota</taxon>
        <taxon>Viridiplantae</taxon>
        <taxon>Streptophyta</taxon>
        <taxon>Embryophyta</taxon>
        <taxon>Tracheophyta</taxon>
        <taxon>Spermatophyta</taxon>
        <taxon>Magnoliopsida</taxon>
        <taxon>eudicotyledons</taxon>
        <taxon>Gunneridae</taxon>
        <taxon>Pentapetalae</taxon>
        <taxon>asterids</taxon>
        <taxon>lamiids</taxon>
        <taxon>Lamiales</taxon>
        <taxon>Orobanchaceae</taxon>
        <taxon>Pedicularideae</taxon>
        <taxon>Castillejinae</taxon>
        <taxon>Castilleja</taxon>
    </lineage>
</organism>
<dbReference type="Proteomes" id="UP001632038">
    <property type="component" value="Unassembled WGS sequence"/>
</dbReference>
<name>A0ABD3CMS2_9LAMI</name>
<evidence type="ECO:0000313" key="9">
    <source>
        <dbReference type="Proteomes" id="UP001632038"/>
    </source>
</evidence>
<sequence length="302" mass="33457">MVDRRRRMCGGRDLAGSTHAPANAQSDASPPIQDPWRSSPSPPQSPPPTSPPRQDGTARSPANVDNLGPVEVQNLICSSLFKGYYNKLSNKEKFELNNRGFSTFHAIVSAAGSLYLVVFSGLFADPEDGLIINKSSNLSNTVMGVSIGYFLSDLSLIIYHYPAFGGIKYTYEVLSDSEKRGIYHRYGEDGLKQHAANGGELFFGGGSTEEEEKVVKGDDVIVELDATLEDLYMGGTLKVWRVKNVIKPASVKRRCNCRNEVYHKQIGPRMFQQMTEQVCEQCPNVKYEREGEFVTVDIEKGM</sequence>
<dbReference type="InterPro" id="IPR051736">
    <property type="entry name" value="DnaJ-B11-like"/>
</dbReference>
<evidence type="ECO:0000256" key="3">
    <source>
        <dbReference type="ARBA" id="ARBA00022989"/>
    </source>
</evidence>
<dbReference type="EMBL" id="JAVIJP010000032">
    <property type="protein sequence ID" value="KAL3631275.1"/>
    <property type="molecule type" value="Genomic_DNA"/>
</dbReference>
<comment type="subcellular location">
    <subcellularLocation>
        <location evidence="1">Membrane</location>
        <topology evidence="1">Multi-pass membrane protein</topology>
    </subcellularLocation>
</comment>
<dbReference type="PANTHER" id="PTHR44298:SF1">
    <property type="entry name" value="DNAJ HOMOLOG SUBFAMILY B MEMBER 11"/>
    <property type="match status" value="1"/>
</dbReference>
<evidence type="ECO:0000259" key="7">
    <source>
        <dbReference type="Pfam" id="PF03798"/>
    </source>
</evidence>